<dbReference type="SMART" id="SM00924">
    <property type="entry name" value="MgtE_N"/>
    <property type="match status" value="1"/>
</dbReference>
<dbReference type="InterPro" id="IPR006667">
    <property type="entry name" value="SLC41_membr_dom"/>
</dbReference>
<dbReference type="Pfam" id="PF03448">
    <property type="entry name" value="MgtE_N"/>
    <property type="match status" value="1"/>
</dbReference>
<dbReference type="InterPro" id="IPR006669">
    <property type="entry name" value="MgtE_transporter"/>
</dbReference>
<dbReference type="GO" id="GO:0046872">
    <property type="term" value="F:metal ion binding"/>
    <property type="evidence" value="ECO:0007669"/>
    <property type="project" value="UniProtKB-KW"/>
</dbReference>
<feature type="transmembrane region" description="Helical" evidence="9">
    <location>
        <begin position="350"/>
        <end position="370"/>
    </location>
</feature>
<evidence type="ECO:0000256" key="9">
    <source>
        <dbReference type="RuleBase" id="RU362011"/>
    </source>
</evidence>
<evidence type="ECO:0000256" key="6">
    <source>
        <dbReference type="ARBA" id="ARBA00022989"/>
    </source>
</evidence>
<dbReference type="HOGENOM" id="CLU_037408_2_2_9"/>
<comment type="similarity">
    <text evidence="2 9">Belongs to the SLC41A transporter family.</text>
</comment>
<dbReference type="InterPro" id="IPR038076">
    <property type="entry name" value="MgtE_N_sf"/>
</dbReference>
<comment type="function">
    <text evidence="9">Acts as a magnesium transporter.</text>
</comment>
<feature type="transmembrane region" description="Helical" evidence="9">
    <location>
        <begin position="382"/>
        <end position="403"/>
    </location>
</feature>
<keyword evidence="6 9" id="KW-1133">Transmembrane helix</keyword>
<evidence type="ECO:0000259" key="10">
    <source>
        <dbReference type="PROSITE" id="PS51371"/>
    </source>
</evidence>
<dbReference type="Pfam" id="PF01769">
    <property type="entry name" value="MgtE"/>
    <property type="match status" value="1"/>
</dbReference>
<dbReference type="Pfam" id="PF00571">
    <property type="entry name" value="CBS"/>
    <property type="match status" value="2"/>
</dbReference>
<dbReference type="InterPro" id="IPR036739">
    <property type="entry name" value="SLC41_membr_dom_sf"/>
</dbReference>
<keyword evidence="9" id="KW-1003">Cell membrane</keyword>
<dbReference type="InterPro" id="IPR006668">
    <property type="entry name" value="Mg_transptr_MgtE_intracell_dom"/>
</dbReference>
<dbReference type="NCBIfam" id="TIGR00400">
    <property type="entry name" value="mgtE"/>
    <property type="match status" value="1"/>
</dbReference>
<dbReference type="eggNOG" id="COG2239">
    <property type="taxonomic scope" value="Bacteria"/>
</dbReference>
<evidence type="ECO:0000256" key="8">
    <source>
        <dbReference type="PROSITE-ProRule" id="PRU00703"/>
    </source>
</evidence>
<proteinExistence type="inferred from homology"/>
<organism evidence="11 12">
    <name type="scientific">Anaerococcus prevotii (strain ATCC 9321 / DSM 20548 / JCM 6508 / NCTC 11806 / PC1)</name>
    <name type="common">Peptostreptococcus prevotii</name>
    <name type="synonym">Peptococcus prevotii</name>
    <dbReference type="NCBI Taxonomy" id="525919"/>
    <lineage>
        <taxon>Bacteria</taxon>
        <taxon>Bacillati</taxon>
        <taxon>Bacillota</taxon>
        <taxon>Tissierellia</taxon>
        <taxon>Tissierellales</taxon>
        <taxon>Peptoniphilaceae</taxon>
        <taxon>Anaerococcus</taxon>
    </lineage>
</organism>
<dbReference type="KEGG" id="apr:Apre_1068"/>
<feature type="transmembrane region" description="Helical" evidence="9">
    <location>
        <begin position="415"/>
        <end position="439"/>
    </location>
</feature>
<evidence type="ECO:0000256" key="3">
    <source>
        <dbReference type="ARBA" id="ARBA00022448"/>
    </source>
</evidence>
<keyword evidence="3 9" id="KW-0813">Transport</keyword>
<dbReference type="InterPro" id="IPR000644">
    <property type="entry name" value="CBS_dom"/>
</dbReference>
<dbReference type="SUPFAM" id="SSF161093">
    <property type="entry name" value="MgtE membrane domain-like"/>
    <property type="match status" value="1"/>
</dbReference>
<protein>
    <recommendedName>
        <fullName evidence="9">Magnesium transporter MgtE</fullName>
    </recommendedName>
</protein>
<keyword evidence="7 9" id="KW-0472">Membrane</keyword>
<reference evidence="11 12" key="1">
    <citation type="journal article" date="2009" name="Stand. Genomic Sci.">
        <title>Complete genome sequence of Anaerococcus prevotii type strain (PC1).</title>
        <authorList>
            <person name="Labutti K."/>
            <person name="Pukall R."/>
            <person name="Steenblock K."/>
            <person name="Glavina Del Rio T."/>
            <person name="Tice H."/>
            <person name="Copeland A."/>
            <person name="Cheng J.F."/>
            <person name="Lucas S."/>
            <person name="Chen F."/>
            <person name="Nolan M."/>
            <person name="Bruce D."/>
            <person name="Goodwin L."/>
            <person name="Pitluck S."/>
            <person name="Ivanova N."/>
            <person name="Mavromatis K."/>
            <person name="Ovchinnikova G."/>
            <person name="Pati A."/>
            <person name="Chen A."/>
            <person name="Palaniappan K."/>
            <person name="Land M."/>
            <person name="Hauser L."/>
            <person name="Chang Y.J."/>
            <person name="Jeffries C.D."/>
            <person name="Chain P."/>
            <person name="Saunders E."/>
            <person name="Brettin T."/>
            <person name="Detter J.C."/>
            <person name="Han C."/>
            <person name="Goker M."/>
            <person name="Bristow J."/>
            <person name="Eisen J.A."/>
            <person name="Markowitz V."/>
            <person name="Hugenholtz P."/>
            <person name="Kyrpides N.C."/>
            <person name="Klenk H.P."/>
            <person name="Lapidus A."/>
        </authorList>
    </citation>
    <scope>NUCLEOTIDE SEQUENCE [LARGE SCALE GENOMIC DNA]</scope>
    <source>
        <strain evidence="12">ATCC 9321 / DSM 20548 / JCM 6508 / NCTC 11806 / PC1</strain>
    </source>
</reference>
<dbReference type="PROSITE" id="PS51371">
    <property type="entry name" value="CBS"/>
    <property type="match status" value="1"/>
</dbReference>
<accession>C7RHY4</accession>
<evidence type="ECO:0000256" key="5">
    <source>
        <dbReference type="ARBA" id="ARBA00022842"/>
    </source>
</evidence>
<dbReference type="Gene3D" id="1.10.357.20">
    <property type="entry name" value="SLC41 divalent cation transporters, integral membrane domain"/>
    <property type="match status" value="1"/>
</dbReference>
<dbReference type="EMBL" id="CP001708">
    <property type="protein sequence ID" value="ACV29095.1"/>
    <property type="molecule type" value="Genomic_DNA"/>
</dbReference>
<feature type="transmembrane region" description="Helical" evidence="9">
    <location>
        <begin position="277"/>
        <end position="296"/>
    </location>
</feature>
<keyword evidence="5 9" id="KW-0460">Magnesium</keyword>
<dbReference type="Proteomes" id="UP000002294">
    <property type="component" value="Chromosome"/>
</dbReference>
<keyword evidence="9" id="KW-0479">Metal-binding</keyword>
<dbReference type="GO" id="GO:0005886">
    <property type="term" value="C:plasma membrane"/>
    <property type="evidence" value="ECO:0007669"/>
    <property type="project" value="UniProtKB-SubCell"/>
</dbReference>
<evidence type="ECO:0000313" key="11">
    <source>
        <dbReference type="EMBL" id="ACV29095.1"/>
    </source>
</evidence>
<evidence type="ECO:0000313" key="12">
    <source>
        <dbReference type="Proteomes" id="UP000002294"/>
    </source>
</evidence>
<dbReference type="SUPFAM" id="SSF54631">
    <property type="entry name" value="CBS-domain pair"/>
    <property type="match status" value="1"/>
</dbReference>
<evidence type="ECO:0000256" key="1">
    <source>
        <dbReference type="ARBA" id="ARBA00004141"/>
    </source>
</evidence>
<dbReference type="SMART" id="SM00116">
    <property type="entry name" value="CBS"/>
    <property type="match status" value="2"/>
</dbReference>
<sequence length="441" mass="49281">MTDKNYDVERLNRTQEMINRMDPVDIADKLEILPEKDVAIWIKLLKKDLLADAFTELKPENKARIVNILSEEKIKDLVRDLDEDELVDTLQELPANITKKLMTFHIDKDRRKVVNELLGYPKESVGSIMTVNFLSVKENISPKQALEKIMESDLDAEKLEQIWLTNNSLVLMGFVYIADLIRYQDKSLKDLANSINATVNPNDDQEVVAKLSYKYDLGEVPVVDSENRLIGIVPAEDVIDVAHEEFQEDMSNITGISDNSDSYLVESSFKIAKTRTTWLIICLLTATMTGFIIHRYENLLASAVALTAYIPMLMDSGGNAGSQASTTVITSLYRGDIGFKDFFKVIMKEASIGLITGVILVIINFIRLMILDQAQIGVNLTVSITLLLTIIFSKVMGGVLPLIADKFNIDPTVMAGPLITTIVDTLVLLIYFEVASLLLGL</sequence>
<dbReference type="PANTHER" id="PTHR43773">
    <property type="entry name" value="MAGNESIUM TRANSPORTER MGTE"/>
    <property type="match status" value="1"/>
</dbReference>
<comment type="caution">
    <text evidence="9">Lacks conserved residue(s) required for the propagation of feature annotation.</text>
</comment>
<keyword evidence="4 9" id="KW-0812">Transmembrane</keyword>
<evidence type="ECO:0000256" key="2">
    <source>
        <dbReference type="ARBA" id="ARBA00009749"/>
    </source>
</evidence>
<dbReference type="GO" id="GO:0015095">
    <property type="term" value="F:magnesium ion transmembrane transporter activity"/>
    <property type="evidence" value="ECO:0007669"/>
    <property type="project" value="UniProtKB-UniRule"/>
</dbReference>
<gene>
    <name evidence="11" type="ordered locus">Apre_1068</name>
</gene>
<dbReference type="AlphaFoldDB" id="C7RHY4"/>
<dbReference type="RefSeq" id="WP_015777998.1">
    <property type="nucleotide sequence ID" value="NC_013171.1"/>
</dbReference>
<dbReference type="PANTHER" id="PTHR43773:SF1">
    <property type="entry name" value="MAGNESIUM TRANSPORTER MGTE"/>
    <property type="match status" value="1"/>
</dbReference>
<evidence type="ECO:0000256" key="4">
    <source>
        <dbReference type="ARBA" id="ARBA00022692"/>
    </source>
</evidence>
<dbReference type="SUPFAM" id="SSF158791">
    <property type="entry name" value="MgtE N-terminal domain-like"/>
    <property type="match status" value="1"/>
</dbReference>
<feature type="domain" description="CBS" evidence="10">
    <location>
        <begin position="192"/>
        <end position="248"/>
    </location>
</feature>
<dbReference type="Gene3D" id="1.25.60.10">
    <property type="entry name" value="MgtE N-terminal domain-like"/>
    <property type="match status" value="1"/>
</dbReference>
<name>C7RHY4_ANAPD</name>
<dbReference type="OrthoDB" id="9790355at2"/>
<dbReference type="STRING" id="525919.Apre_1068"/>
<dbReference type="CDD" id="cd04606">
    <property type="entry name" value="CBS_pair_Mg_transporter"/>
    <property type="match status" value="1"/>
</dbReference>
<evidence type="ECO:0000256" key="7">
    <source>
        <dbReference type="ARBA" id="ARBA00023136"/>
    </source>
</evidence>
<comment type="subunit">
    <text evidence="9">Homodimer.</text>
</comment>
<keyword evidence="12" id="KW-1185">Reference proteome</keyword>
<dbReference type="Gene3D" id="3.10.580.10">
    <property type="entry name" value="CBS-domain"/>
    <property type="match status" value="1"/>
</dbReference>
<comment type="subcellular location">
    <subcellularLocation>
        <location evidence="9">Cell membrane</location>
        <topology evidence="9">Multi-pass membrane protein</topology>
    </subcellularLocation>
    <subcellularLocation>
        <location evidence="1">Membrane</location>
        <topology evidence="1">Multi-pass membrane protein</topology>
    </subcellularLocation>
</comment>
<dbReference type="InterPro" id="IPR046342">
    <property type="entry name" value="CBS_dom_sf"/>
</dbReference>
<keyword evidence="8" id="KW-0129">CBS domain</keyword>